<organism evidence="9">
    <name type="scientific">freshwater metagenome</name>
    <dbReference type="NCBI Taxonomy" id="449393"/>
    <lineage>
        <taxon>unclassified sequences</taxon>
        <taxon>metagenomes</taxon>
        <taxon>ecological metagenomes</taxon>
    </lineage>
</organism>
<dbReference type="InterPro" id="IPR046348">
    <property type="entry name" value="SIS_dom_sf"/>
</dbReference>
<accession>A0A6J6XS28</accession>
<feature type="domain" description="Glutamine amidotransferase type-2" evidence="7">
    <location>
        <begin position="125"/>
        <end position="424"/>
    </location>
</feature>
<evidence type="ECO:0000259" key="7">
    <source>
        <dbReference type="PROSITE" id="PS51278"/>
    </source>
</evidence>
<dbReference type="Gene3D" id="3.60.20.10">
    <property type="entry name" value="Glutamine Phosphoribosylpyrophosphate, subunit 1, domain 1"/>
    <property type="match status" value="1"/>
</dbReference>
<keyword evidence="4" id="KW-0808">Transferase</keyword>
<reference evidence="9" key="1">
    <citation type="submission" date="2020-05" db="EMBL/GenBank/DDBJ databases">
        <authorList>
            <person name="Chiriac C."/>
            <person name="Salcher M."/>
            <person name="Ghai R."/>
            <person name="Kavagutti S V."/>
        </authorList>
    </citation>
    <scope>NUCLEOTIDE SEQUENCE</scope>
</reference>
<dbReference type="InterPro" id="IPR017932">
    <property type="entry name" value="GATase_2_dom"/>
</dbReference>
<evidence type="ECO:0000256" key="5">
    <source>
        <dbReference type="ARBA" id="ARBA00022737"/>
    </source>
</evidence>
<feature type="domain" description="SIS" evidence="8">
    <location>
        <begin position="507"/>
        <end position="653"/>
    </location>
</feature>
<evidence type="ECO:0000256" key="1">
    <source>
        <dbReference type="ARBA" id="ARBA00001031"/>
    </source>
</evidence>
<dbReference type="PROSITE" id="PS51464">
    <property type="entry name" value="SIS"/>
    <property type="match status" value="1"/>
</dbReference>
<dbReference type="GO" id="GO:0004360">
    <property type="term" value="F:glutamine-fructose-6-phosphate transaminase (isomerizing) activity"/>
    <property type="evidence" value="ECO:0007669"/>
    <property type="project" value="UniProtKB-EC"/>
</dbReference>
<comment type="catalytic activity">
    <reaction evidence="1">
        <text>D-fructose 6-phosphate + L-glutamine = D-glucosamine 6-phosphate + L-glutamate</text>
        <dbReference type="Rhea" id="RHEA:13237"/>
        <dbReference type="ChEBI" id="CHEBI:29985"/>
        <dbReference type="ChEBI" id="CHEBI:58359"/>
        <dbReference type="ChEBI" id="CHEBI:58725"/>
        <dbReference type="ChEBI" id="CHEBI:61527"/>
        <dbReference type="EC" id="2.6.1.16"/>
    </reaction>
</comment>
<dbReference type="EC" id="2.6.1.16" evidence="2"/>
<evidence type="ECO:0000313" key="9">
    <source>
        <dbReference type="EMBL" id="CAB4800090.1"/>
    </source>
</evidence>
<dbReference type="GO" id="GO:0006002">
    <property type="term" value="P:fructose 6-phosphate metabolic process"/>
    <property type="evidence" value="ECO:0007669"/>
    <property type="project" value="TreeGrafter"/>
</dbReference>
<dbReference type="Pfam" id="PF13522">
    <property type="entry name" value="GATase_6"/>
    <property type="match status" value="1"/>
</dbReference>
<dbReference type="CDD" id="cd05008">
    <property type="entry name" value="SIS_GlmS_GlmD_1"/>
    <property type="match status" value="1"/>
</dbReference>
<dbReference type="Pfam" id="PF01380">
    <property type="entry name" value="SIS"/>
    <property type="match status" value="1"/>
</dbReference>
<protein>
    <recommendedName>
        <fullName evidence="2">glutamine--fructose-6-phosphate transaminase (isomerizing)</fullName>
        <ecNumber evidence="2">2.6.1.16</ecNumber>
    </recommendedName>
</protein>
<evidence type="ECO:0000256" key="4">
    <source>
        <dbReference type="ARBA" id="ARBA00022679"/>
    </source>
</evidence>
<dbReference type="PANTHER" id="PTHR10937">
    <property type="entry name" value="GLUCOSAMINE--FRUCTOSE-6-PHOSPHATE AMINOTRANSFERASE, ISOMERIZING"/>
    <property type="match status" value="1"/>
</dbReference>
<dbReference type="GO" id="GO:0006047">
    <property type="term" value="P:UDP-N-acetylglucosamine metabolic process"/>
    <property type="evidence" value="ECO:0007669"/>
    <property type="project" value="TreeGrafter"/>
</dbReference>
<keyword evidence="6" id="KW-0315">Glutamine amidotransferase</keyword>
<dbReference type="SUPFAM" id="SSF56235">
    <property type="entry name" value="N-terminal nucleophile aminohydrolases (Ntn hydrolases)"/>
    <property type="match status" value="1"/>
</dbReference>
<sequence length="1141" mass="121418">MCGIICIVSRPSARPLPLAADLLDALEKSIAAGNIGAIADCATHVAAVDAALRGESGTAALVDNLQLVSGLVSRLDQLDAIALKAEQVLEAATGLSTQEVERRSNELIALRDATWSLRNDRLRTAKLVGELAGKSASDSARNAYLSIQQSFSALDRMEVRGRDSAGINLLVWGHGIDASDARVQPLLKGRLDDNLFTSGSVRVGAGARAWSFVYKAAAEIGELGDNTRAMRQAVTNDALLRLLVSQPGAKLSVLGHTRWASVGIISEANAHPVNSEEIDVDAALPYLVSALNGDVDNHADIKVRNGLKIAEPITTDAKVIPTVVARKNAAGADLVSAFRQTVGEFDGSVAIATASADEPNKVLLALRGSGQGLYVGIAEDRFIVASEPYGVVEETLRYVRMDGEALSDANNPSSRGQVIVLDGDLAGTVDGMSMLAYDGTDLGLNESHVAIAEVTTRDIDRGEHKHFLAKEIGEAPASFRKTLRGKIGERDGNLFASLDTSVVPQHVIDALSAGKIARIRVIGQGTAAIAGRSLVQLLRTLVDHRVQVDALPATELSGFQLQLDMSDTLVIAISQSGTTTDTNRTVDLARSRGASVLAIVNRRGSELAAKADGVLYTSDGRDVEMSVASTKAFYSQVSAGALLSCALSSALGSGTDAARHQLLTALRTVPDAMNRVLEMRPQIAQAARQFAPARRYWTVVGNGFNAVAAEEVRIKLSELSYKSIACDITEDKKHIDLSCEPMIFVCAAGLSDGTAADVAKEIAIFRAHKALPIVVATQGEQRFDAAAAVISVPQVDPSVAFILSVMVGHIFGYEAALAIDALARPLRACREVVEHAVERGGIGSELLVKVRAEIGVPATRFFDALTTGDYDGNLEPSTAVRVVTMLRDVMASDPLQSFQNNTGKISSPEALLDDLTASLTRSIDELTRPVDAIKHQAKTVTVGISRSDEGLLDRALVQAVLNAGVARDRLSYKTLKIIADLDAAVASVVGFTRYSIEGDVDGNSATVSVVDRGGIARELTSRVDRNSNLVGTKHRVASDRNVLVARGRRDGRTVIFVPETKGSLTTGITLLHVLFHDRLPAAVMRTVLQGYDDRFNRLVDWVTETEGSFREDRLAEVSVADLLILPITETADHWRTPTTGN</sequence>
<dbReference type="PROSITE" id="PS51278">
    <property type="entry name" value="GATASE_TYPE_2"/>
    <property type="match status" value="1"/>
</dbReference>
<evidence type="ECO:0000259" key="8">
    <source>
        <dbReference type="PROSITE" id="PS51464"/>
    </source>
</evidence>
<evidence type="ECO:0000256" key="6">
    <source>
        <dbReference type="ARBA" id="ARBA00022962"/>
    </source>
</evidence>
<dbReference type="EMBL" id="CAFAAG010000117">
    <property type="protein sequence ID" value="CAB4800090.1"/>
    <property type="molecule type" value="Genomic_DNA"/>
</dbReference>
<proteinExistence type="predicted"/>
<dbReference type="InterPro" id="IPR029055">
    <property type="entry name" value="Ntn_hydrolases_N"/>
</dbReference>
<evidence type="ECO:0000256" key="2">
    <source>
        <dbReference type="ARBA" id="ARBA00012916"/>
    </source>
</evidence>
<dbReference type="AlphaFoldDB" id="A0A6J6XS28"/>
<gene>
    <name evidence="9" type="ORF">UFOPK2975_01207</name>
</gene>
<dbReference type="InterPro" id="IPR001347">
    <property type="entry name" value="SIS_dom"/>
</dbReference>
<keyword evidence="3" id="KW-0032">Aminotransferase</keyword>
<dbReference type="Gene3D" id="3.40.50.10490">
    <property type="entry name" value="Glucose-6-phosphate isomerase like protein, domain 1"/>
    <property type="match status" value="2"/>
</dbReference>
<dbReference type="InterPro" id="IPR035466">
    <property type="entry name" value="GlmS/AgaS_SIS"/>
</dbReference>
<dbReference type="SUPFAM" id="SSF53697">
    <property type="entry name" value="SIS domain"/>
    <property type="match status" value="1"/>
</dbReference>
<dbReference type="GO" id="GO:0097367">
    <property type="term" value="F:carbohydrate derivative binding"/>
    <property type="evidence" value="ECO:0007669"/>
    <property type="project" value="InterPro"/>
</dbReference>
<dbReference type="PANTHER" id="PTHR10937:SF0">
    <property type="entry name" value="GLUTAMINE--FRUCTOSE-6-PHOSPHATE TRANSAMINASE (ISOMERIZING)"/>
    <property type="match status" value="1"/>
</dbReference>
<evidence type="ECO:0000256" key="3">
    <source>
        <dbReference type="ARBA" id="ARBA00022576"/>
    </source>
</evidence>
<dbReference type="GO" id="GO:0006487">
    <property type="term" value="P:protein N-linked glycosylation"/>
    <property type="evidence" value="ECO:0007669"/>
    <property type="project" value="TreeGrafter"/>
</dbReference>
<keyword evidence="5" id="KW-0677">Repeat</keyword>
<name>A0A6J6XS28_9ZZZZ</name>